<dbReference type="Proteomes" id="UP001642484">
    <property type="component" value="Unassembled WGS sequence"/>
</dbReference>
<accession>A0ABP0SFD1</accession>
<name>A0ABP0SFD1_9DINO</name>
<organism evidence="1 2">
    <name type="scientific">Durusdinium trenchii</name>
    <dbReference type="NCBI Taxonomy" id="1381693"/>
    <lineage>
        <taxon>Eukaryota</taxon>
        <taxon>Sar</taxon>
        <taxon>Alveolata</taxon>
        <taxon>Dinophyceae</taxon>
        <taxon>Suessiales</taxon>
        <taxon>Symbiodiniaceae</taxon>
        <taxon>Durusdinium</taxon>
    </lineage>
</organism>
<protein>
    <submittedName>
        <fullName evidence="1">Uncharacterized protein</fullName>
    </submittedName>
</protein>
<keyword evidence="2" id="KW-1185">Reference proteome</keyword>
<evidence type="ECO:0000313" key="2">
    <source>
        <dbReference type="Proteomes" id="UP001642484"/>
    </source>
</evidence>
<comment type="caution">
    <text evidence="1">The sequence shown here is derived from an EMBL/GenBank/DDBJ whole genome shotgun (WGS) entry which is preliminary data.</text>
</comment>
<dbReference type="EMBL" id="CAXAMN010027495">
    <property type="protein sequence ID" value="CAK9111066.1"/>
    <property type="molecule type" value="Genomic_DNA"/>
</dbReference>
<proteinExistence type="predicted"/>
<sequence length="196" mass="21016">MQSLRCPFLTFAALLVALASTYVLRYGSLAARAAVLPEERQAWAKGAELRANAKGAKPGRGCCAESLELQLPELPRGHLKVKWRKASVKPGDVMEILVVNDTKSGSKAKGSNGSMASCDRDPFTCKGVEVTNVFVWLVSSDTHQLSADVATPVGPGRWSARVGPLEPGKWMAHALAIITFQEEVAETVALPLSFAR</sequence>
<gene>
    <name evidence="1" type="ORF">CCMP2556_LOCUS51590</name>
</gene>
<evidence type="ECO:0000313" key="1">
    <source>
        <dbReference type="EMBL" id="CAK9111066.1"/>
    </source>
</evidence>
<reference evidence="1 2" key="1">
    <citation type="submission" date="2024-02" db="EMBL/GenBank/DDBJ databases">
        <authorList>
            <person name="Chen Y."/>
            <person name="Shah S."/>
            <person name="Dougan E. K."/>
            <person name="Thang M."/>
            <person name="Chan C."/>
        </authorList>
    </citation>
    <scope>NUCLEOTIDE SEQUENCE [LARGE SCALE GENOMIC DNA]</scope>
</reference>